<proteinExistence type="predicted"/>
<dbReference type="PANTHER" id="PTHR12776">
    <property type="entry name" value="KAZRIN-RELATED"/>
    <property type="match status" value="1"/>
</dbReference>
<dbReference type="SUPFAM" id="SSF47769">
    <property type="entry name" value="SAM/Pointed domain"/>
    <property type="match status" value="3"/>
</dbReference>
<evidence type="ECO:0000256" key="2">
    <source>
        <dbReference type="SAM" id="MobiDB-lite"/>
    </source>
</evidence>
<protein>
    <submittedName>
        <fullName evidence="5">Kazrin isoform X2</fullName>
    </submittedName>
</protein>
<dbReference type="OrthoDB" id="2132119at2759"/>
<dbReference type="Pfam" id="PF25986">
    <property type="entry name" value="Kazrin"/>
    <property type="match status" value="1"/>
</dbReference>
<dbReference type="Gene3D" id="1.10.150.50">
    <property type="entry name" value="Transcription Factor, Ets-1"/>
    <property type="match status" value="3"/>
</dbReference>
<dbReference type="PROSITE" id="PS50105">
    <property type="entry name" value="SAM_DOMAIN"/>
    <property type="match status" value="3"/>
</dbReference>
<feature type="domain" description="SAM" evidence="3">
    <location>
        <begin position="474"/>
        <end position="539"/>
    </location>
</feature>
<name>A0A1S3H9I4_LINAN</name>
<dbReference type="RefSeq" id="XP_013382760.1">
    <property type="nucleotide sequence ID" value="XM_013527306.1"/>
</dbReference>
<evidence type="ECO:0000313" key="5">
    <source>
        <dbReference type="RefSeq" id="XP_013382760.1"/>
    </source>
</evidence>
<dbReference type="Pfam" id="PF07647">
    <property type="entry name" value="SAM_2"/>
    <property type="match status" value="1"/>
</dbReference>
<dbReference type="PANTHER" id="PTHR12776:SF1">
    <property type="entry name" value="KAZRIN"/>
    <property type="match status" value="1"/>
</dbReference>
<dbReference type="InterPro" id="IPR013761">
    <property type="entry name" value="SAM/pointed_sf"/>
</dbReference>
<dbReference type="AlphaFoldDB" id="A0A1S3H9I4"/>
<feature type="region of interest" description="Disordered" evidence="2">
    <location>
        <begin position="743"/>
        <end position="816"/>
    </location>
</feature>
<accession>A0A1S3H9I4</accession>
<dbReference type="Pfam" id="PF00536">
    <property type="entry name" value="SAM_1"/>
    <property type="match status" value="2"/>
</dbReference>
<feature type="domain" description="SAM" evidence="3">
    <location>
        <begin position="559"/>
        <end position="615"/>
    </location>
</feature>
<gene>
    <name evidence="5" type="primary">LOC106153398</name>
</gene>
<evidence type="ECO:0000313" key="4">
    <source>
        <dbReference type="Proteomes" id="UP000085678"/>
    </source>
</evidence>
<sequence>MCNNVNQVKAIQSLDTLNGQIVQFLFTPKDPDLDIDQELTPRQCQALKTSMNLMRRLLEDAQGKFRKMVEDNKHLATHIDTSIEMANQQVHMLREELLDTNRKLLEISGGRFQNQGNMENSYNVHRNDGMQYNNDRSEIARLKEENARLQQQVHYLDREMKELQLTKDSTMKSTNGIPEKELGVGEFGEVKLELLQTKQELLNAKEALKVMKGDRKRLKAEKLDLLSQMKQLYGTLEDKEAELRDFIRNYEQRMKESDDTIKQLSSDKDEIEREKWEILKRARDATERSVSLRQQLDVKEKYIEKLQREFRDMKEQLSKHNKFDEAVLDLDPPPPSLRSPSTEELPPYQESPPNSGKSYGSDSPFCLTPTQRNYTADKMSPMSDFNSLEEISEVQDQEDGKKKRKKSFSSSISKVFSRNRNRRSINSDPRIEDCESNLSSHSDSNPHLSQLNQENYEEKLCLVEKCSSTAMSQWKAPEVLAWLEITMSLPMYGKMCVENVKSGKVLLGLSDSELESALGITHSFHRRKLRLAIEEQRDPTSCKYPKARYVDHTWVAHRWIHDIGLGQYQTNLESNLIDGRMLNVLTKKDLEKHLNIHRKFHQCSMLHGIELLRRVHFDKDLLSDRRSQCETVDCDPLVWTTERVARWIKNIDLQEYADNLKDSGVHGALMVLEPSFNAEAMAAALGIPVSKSYIRRHLASEMNVLIKPASTDIRPPHMYASLFDLRPKRWTFFRTALEASNASKKKTAGGSLGRSFERSFLGPGEDGEQRKKPTFRGSLGRALGRKMKNDIQQQTSRSSLSSSHRSKSIEMESTPV</sequence>
<dbReference type="GeneID" id="106153398"/>
<feature type="compositionally biased region" description="Polar residues" evidence="2">
    <location>
        <begin position="351"/>
        <end position="361"/>
    </location>
</feature>
<organism evidence="4 5">
    <name type="scientific">Lingula anatina</name>
    <name type="common">Brachiopod</name>
    <name type="synonym">Lingula unguis</name>
    <dbReference type="NCBI Taxonomy" id="7574"/>
    <lineage>
        <taxon>Eukaryota</taxon>
        <taxon>Metazoa</taxon>
        <taxon>Spiralia</taxon>
        <taxon>Lophotrochozoa</taxon>
        <taxon>Brachiopoda</taxon>
        <taxon>Linguliformea</taxon>
        <taxon>Lingulata</taxon>
        <taxon>Lingulida</taxon>
        <taxon>Linguloidea</taxon>
        <taxon>Lingulidae</taxon>
        <taxon>Lingula</taxon>
    </lineage>
</organism>
<keyword evidence="1" id="KW-0175">Coiled coil</keyword>
<dbReference type="InterPro" id="IPR001660">
    <property type="entry name" value="SAM"/>
</dbReference>
<feature type="region of interest" description="Disordered" evidence="2">
    <location>
        <begin position="321"/>
        <end position="449"/>
    </location>
</feature>
<dbReference type="Proteomes" id="UP000085678">
    <property type="component" value="Unplaced"/>
</dbReference>
<keyword evidence="4" id="KW-1185">Reference proteome</keyword>
<dbReference type="SMART" id="SM00454">
    <property type="entry name" value="SAM"/>
    <property type="match status" value="3"/>
</dbReference>
<feature type="domain" description="SAM" evidence="3">
    <location>
        <begin position="639"/>
        <end position="708"/>
    </location>
</feature>
<feature type="compositionally biased region" description="Polar residues" evidence="2">
    <location>
        <begin position="436"/>
        <end position="449"/>
    </location>
</feature>
<feature type="coiled-coil region" evidence="1">
    <location>
        <begin position="132"/>
        <end position="166"/>
    </location>
</feature>
<evidence type="ECO:0000259" key="3">
    <source>
        <dbReference type="PROSITE" id="PS50105"/>
    </source>
</evidence>
<dbReference type="InterPro" id="IPR059089">
    <property type="entry name" value="Kazrin_N"/>
</dbReference>
<reference evidence="5" key="1">
    <citation type="submission" date="2025-08" db="UniProtKB">
        <authorList>
            <consortium name="RefSeq"/>
        </authorList>
    </citation>
    <scope>IDENTIFICATION</scope>
    <source>
        <tissue evidence="5">Gonads</tissue>
    </source>
</reference>
<feature type="compositionally biased region" description="Low complexity" evidence="2">
    <location>
        <begin position="338"/>
        <end position="347"/>
    </location>
</feature>
<dbReference type="InterPro" id="IPR037614">
    <property type="entry name" value="Kazrin"/>
</dbReference>
<evidence type="ECO:0000256" key="1">
    <source>
        <dbReference type="SAM" id="Coils"/>
    </source>
</evidence>